<protein>
    <submittedName>
        <fullName evidence="1">Uncharacterized protein</fullName>
    </submittedName>
</protein>
<reference evidence="1" key="2">
    <citation type="submission" date="2022-10" db="EMBL/GenBank/DDBJ databases">
        <authorList>
            <consortium name="ENA_rothamsted_submissions"/>
            <consortium name="culmorum"/>
            <person name="King R."/>
        </authorList>
    </citation>
    <scope>NUCLEOTIDE SEQUENCE</scope>
</reference>
<name>A0A9N9WKK7_9NEOP</name>
<dbReference type="EMBL" id="OU893340">
    <property type="protein sequence ID" value="CAG9796414.1"/>
    <property type="molecule type" value="Genomic_DNA"/>
</dbReference>
<sequence>MEYTDEPLEGLKNKKIDKSVWLKLEQDFEKQQEYLQHFWNTTLHCQLFIKCHFTLRKLRRCVFKVLRSSSFKVWPDIRWKEVVSKFPDGFTHKFLYWTTIRVFKKFKTYSKTPLQELVDYGLDITRSKYPRRNCKLRTLTLNEYGHLEEIYYKDKLKISFF</sequence>
<dbReference type="OrthoDB" id="5812619at2759"/>
<evidence type="ECO:0000313" key="1">
    <source>
        <dbReference type="EMBL" id="CAG9796414.1"/>
    </source>
</evidence>
<organism evidence="1 2">
    <name type="scientific">Diatraea saccharalis</name>
    <name type="common">sugarcane borer</name>
    <dbReference type="NCBI Taxonomy" id="40085"/>
    <lineage>
        <taxon>Eukaryota</taxon>
        <taxon>Metazoa</taxon>
        <taxon>Ecdysozoa</taxon>
        <taxon>Arthropoda</taxon>
        <taxon>Hexapoda</taxon>
        <taxon>Insecta</taxon>
        <taxon>Pterygota</taxon>
        <taxon>Neoptera</taxon>
        <taxon>Endopterygota</taxon>
        <taxon>Lepidoptera</taxon>
        <taxon>Glossata</taxon>
        <taxon>Ditrysia</taxon>
        <taxon>Pyraloidea</taxon>
        <taxon>Crambidae</taxon>
        <taxon>Crambinae</taxon>
        <taxon>Diatraea</taxon>
    </lineage>
</organism>
<dbReference type="Proteomes" id="UP001153714">
    <property type="component" value="Chromosome 9"/>
</dbReference>
<accession>A0A9N9WKK7</accession>
<gene>
    <name evidence="1" type="ORF">DIATSA_LOCUS13607</name>
</gene>
<reference evidence="1" key="1">
    <citation type="submission" date="2021-12" db="EMBL/GenBank/DDBJ databases">
        <authorList>
            <person name="King R."/>
        </authorList>
    </citation>
    <scope>NUCLEOTIDE SEQUENCE</scope>
</reference>
<keyword evidence="2" id="KW-1185">Reference proteome</keyword>
<evidence type="ECO:0000313" key="2">
    <source>
        <dbReference type="Proteomes" id="UP001153714"/>
    </source>
</evidence>
<dbReference type="AlphaFoldDB" id="A0A9N9WKK7"/>
<proteinExistence type="predicted"/>